<comment type="caution">
    <text evidence="1">The sequence shown here is derived from an EMBL/GenBank/DDBJ whole genome shotgun (WGS) entry which is preliminary data.</text>
</comment>
<evidence type="ECO:0000313" key="2">
    <source>
        <dbReference type="Proteomes" id="UP000789508"/>
    </source>
</evidence>
<keyword evidence="2" id="KW-1185">Reference proteome</keyword>
<evidence type="ECO:0000313" key="1">
    <source>
        <dbReference type="EMBL" id="CAG8446655.1"/>
    </source>
</evidence>
<reference evidence="1" key="1">
    <citation type="submission" date="2021-06" db="EMBL/GenBank/DDBJ databases">
        <authorList>
            <person name="Kallberg Y."/>
            <person name="Tangrot J."/>
            <person name="Rosling A."/>
        </authorList>
    </citation>
    <scope>NUCLEOTIDE SEQUENCE</scope>
    <source>
        <strain evidence="1">FL130A</strain>
    </source>
</reference>
<protein>
    <submittedName>
        <fullName evidence="1">1603_t:CDS:1</fullName>
    </submittedName>
</protein>
<gene>
    <name evidence="1" type="ORF">ALEPTO_LOCUS729</name>
</gene>
<name>A0A9N8YTF4_9GLOM</name>
<dbReference type="Proteomes" id="UP000789508">
    <property type="component" value="Unassembled WGS sequence"/>
</dbReference>
<dbReference type="AlphaFoldDB" id="A0A9N8YTF4"/>
<dbReference type="EMBL" id="CAJVPS010000059">
    <property type="protein sequence ID" value="CAG8446655.1"/>
    <property type="molecule type" value="Genomic_DNA"/>
</dbReference>
<accession>A0A9N8YTF4</accession>
<organism evidence="1 2">
    <name type="scientific">Ambispora leptoticha</name>
    <dbReference type="NCBI Taxonomy" id="144679"/>
    <lineage>
        <taxon>Eukaryota</taxon>
        <taxon>Fungi</taxon>
        <taxon>Fungi incertae sedis</taxon>
        <taxon>Mucoromycota</taxon>
        <taxon>Glomeromycotina</taxon>
        <taxon>Glomeromycetes</taxon>
        <taxon>Archaeosporales</taxon>
        <taxon>Ambisporaceae</taxon>
        <taxon>Ambispora</taxon>
    </lineage>
</organism>
<proteinExistence type="predicted"/>
<sequence>MSSNKKITIKINDFSVLKTNNNNASENKQTLGKMSKDNLEYDKKNNIMIG</sequence>